<gene>
    <name evidence="2" type="ORF">EEDITHA_LOCUS9644</name>
</gene>
<dbReference type="AlphaFoldDB" id="A0AAU9U7V2"/>
<evidence type="ECO:0000256" key="1">
    <source>
        <dbReference type="SAM" id="MobiDB-lite"/>
    </source>
</evidence>
<feature type="region of interest" description="Disordered" evidence="1">
    <location>
        <begin position="1"/>
        <end position="29"/>
    </location>
</feature>
<reference evidence="2" key="1">
    <citation type="submission" date="2022-03" db="EMBL/GenBank/DDBJ databases">
        <authorList>
            <person name="Tunstrom K."/>
        </authorList>
    </citation>
    <scope>NUCLEOTIDE SEQUENCE</scope>
</reference>
<protein>
    <submittedName>
        <fullName evidence="2">Uncharacterized protein</fullName>
    </submittedName>
</protein>
<proteinExistence type="predicted"/>
<comment type="caution">
    <text evidence="2">The sequence shown here is derived from an EMBL/GenBank/DDBJ whole genome shotgun (WGS) entry which is preliminary data.</text>
</comment>
<accession>A0AAU9U7V2</accession>
<evidence type="ECO:0000313" key="2">
    <source>
        <dbReference type="EMBL" id="CAH2094041.1"/>
    </source>
</evidence>
<dbReference type="Proteomes" id="UP001153954">
    <property type="component" value="Unassembled WGS sequence"/>
</dbReference>
<keyword evidence="3" id="KW-1185">Reference proteome</keyword>
<dbReference type="EMBL" id="CAKOGL010000013">
    <property type="protein sequence ID" value="CAH2094041.1"/>
    <property type="molecule type" value="Genomic_DNA"/>
</dbReference>
<sequence>MKNNREKENLDDEKSVINEATEDNTKPNTVCSRRNYDLYRKCLRSRLQKNILEGGKSIQELVERFYEDDINSRNAAGKKQCVKKL</sequence>
<name>A0AAU9U7V2_EUPED</name>
<organism evidence="2 3">
    <name type="scientific">Euphydryas editha</name>
    <name type="common">Edith's checkerspot</name>
    <dbReference type="NCBI Taxonomy" id="104508"/>
    <lineage>
        <taxon>Eukaryota</taxon>
        <taxon>Metazoa</taxon>
        <taxon>Ecdysozoa</taxon>
        <taxon>Arthropoda</taxon>
        <taxon>Hexapoda</taxon>
        <taxon>Insecta</taxon>
        <taxon>Pterygota</taxon>
        <taxon>Neoptera</taxon>
        <taxon>Endopterygota</taxon>
        <taxon>Lepidoptera</taxon>
        <taxon>Glossata</taxon>
        <taxon>Ditrysia</taxon>
        <taxon>Papilionoidea</taxon>
        <taxon>Nymphalidae</taxon>
        <taxon>Nymphalinae</taxon>
        <taxon>Euphydryas</taxon>
    </lineage>
</organism>
<feature type="compositionally biased region" description="Basic and acidic residues" evidence="1">
    <location>
        <begin position="1"/>
        <end position="16"/>
    </location>
</feature>
<evidence type="ECO:0000313" key="3">
    <source>
        <dbReference type="Proteomes" id="UP001153954"/>
    </source>
</evidence>